<protein>
    <submittedName>
        <fullName evidence="9">Rho GTPase-activating protein 23</fullName>
    </submittedName>
</protein>
<evidence type="ECO:0000313" key="10">
    <source>
        <dbReference type="Proteomes" id="UP000092993"/>
    </source>
</evidence>
<dbReference type="GO" id="GO:0005096">
    <property type="term" value="F:GTPase activator activity"/>
    <property type="evidence" value="ECO:0007669"/>
    <property type="project" value="UniProtKB-KW"/>
</dbReference>
<evidence type="ECO:0000256" key="2">
    <source>
        <dbReference type="ARBA" id="ARBA00022468"/>
    </source>
</evidence>
<organism evidence="9 10">
    <name type="scientific">Grifola frondosa</name>
    <name type="common">Maitake</name>
    <name type="synonym">Polyporus frondosus</name>
    <dbReference type="NCBI Taxonomy" id="5627"/>
    <lineage>
        <taxon>Eukaryota</taxon>
        <taxon>Fungi</taxon>
        <taxon>Dikarya</taxon>
        <taxon>Basidiomycota</taxon>
        <taxon>Agaricomycotina</taxon>
        <taxon>Agaricomycetes</taxon>
        <taxon>Polyporales</taxon>
        <taxon>Grifolaceae</taxon>
        <taxon>Grifola</taxon>
    </lineage>
</organism>
<proteinExistence type="predicted"/>
<keyword evidence="4 7" id="KW-1133">Transmembrane helix</keyword>
<dbReference type="Pfam" id="PF00611">
    <property type="entry name" value="FCH"/>
    <property type="match status" value="1"/>
</dbReference>
<evidence type="ECO:0000256" key="4">
    <source>
        <dbReference type="ARBA" id="ARBA00022989"/>
    </source>
</evidence>
<comment type="caution">
    <text evidence="9">The sequence shown here is derived from an EMBL/GenBank/DDBJ whole genome shotgun (WGS) entry which is preliminary data.</text>
</comment>
<dbReference type="Gene3D" id="1.10.555.10">
    <property type="entry name" value="Rho GTPase activation protein"/>
    <property type="match status" value="1"/>
</dbReference>
<dbReference type="Gene3D" id="1.20.1540.10">
    <property type="entry name" value="Rhomboid-like"/>
    <property type="match status" value="1"/>
</dbReference>
<keyword evidence="2" id="KW-0343">GTPase activation</keyword>
<feature type="transmembrane region" description="Helical" evidence="7">
    <location>
        <begin position="258"/>
        <end position="284"/>
    </location>
</feature>
<feature type="transmembrane region" description="Helical" evidence="7">
    <location>
        <begin position="216"/>
        <end position="238"/>
    </location>
</feature>
<feature type="domain" description="Rho-GAP" evidence="8">
    <location>
        <begin position="748"/>
        <end position="945"/>
    </location>
</feature>
<evidence type="ECO:0000259" key="8">
    <source>
        <dbReference type="PROSITE" id="PS50238"/>
    </source>
</evidence>
<comment type="subcellular location">
    <subcellularLocation>
        <location evidence="1">Membrane</location>
        <topology evidence="1">Multi-pass membrane protein</topology>
    </subcellularLocation>
</comment>
<dbReference type="InterPro" id="IPR008936">
    <property type="entry name" value="Rho_GTPase_activation_prot"/>
</dbReference>
<dbReference type="SUPFAM" id="SSF144091">
    <property type="entry name" value="Rhomboid-like"/>
    <property type="match status" value="1"/>
</dbReference>
<evidence type="ECO:0000256" key="3">
    <source>
        <dbReference type="ARBA" id="ARBA00022692"/>
    </source>
</evidence>
<dbReference type="PROSITE" id="PS50238">
    <property type="entry name" value="RHOGAP"/>
    <property type="match status" value="1"/>
</dbReference>
<dbReference type="InterPro" id="IPR001060">
    <property type="entry name" value="FCH_dom"/>
</dbReference>
<keyword evidence="3 7" id="KW-0812">Transmembrane</keyword>
<dbReference type="STRING" id="5627.A0A1C7LSF8"/>
<evidence type="ECO:0000256" key="6">
    <source>
        <dbReference type="SAM" id="MobiDB-lite"/>
    </source>
</evidence>
<evidence type="ECO:0000256" key="5">
    <source>
        <dbReference type="ARBA" id="ARBA00023136"/>
    </source>
</evidence>
<dbReference type="InterPro" id="IPR000198">
    <property type="entry name" value="RhoGAP_dom"/>
</dbReference>
<feature type="transmembrane region" description="Helical" evidence="7">
    <location>
        <begin position="166"/>
        <end position="183"/>
    </location>
</feature>
<dbReference type="PANTHER" id="PTHR23176">
    <property type="entry name" value="RHO/RAC/CDC GTPASE-ACTIVATING PROTEIN"/>
    <property type="match status" value="1"/>
</dbReference>
<dbReference type="GO" id="GO:0007165">
    <property type="term" value="P:signal transduction"/>
    <property type="evidence" value="ECO:0007669"/>
    <property type="project" value="InterPro"/>
</dbReference>
<reference evidence="9 10" key="1">
    <citation type="submission" date="2016-03" db="EMBL/GenBank/DDBJ databases">
        <title>Whole genome sequencing of Grifola frondosa 9006-11.</title>
        <authorList>
            <person name="Min B."/>
            <person name="Park H."/>
            <person name="Kim J.-G."/>
            <person name="Cho H."/>
            <person name="Oh Y.-L."/>
            <person name="Kong W.-S."/>
            <person name="Choi I.-G."/>
        </authorList>
    </citation>
    <scope>NUCLEOTIDE SEQUENCE [LARGE SCALE GENOMIC DNA]</scope>
    <source>
        <strain evidence="9 10">9006-11</strain>
    </source>
</reference>
<name>A0A1C7LSF8_GRIFR</name>
<dbReference type="SUPFAM" id="SSF103657">
    <property type="entry name" value="BAR/IMD domain-like"/>
    <property type="match status" value="1"/>
</dbReference>
<accession>A0A1C7LSF8</accession>
<keyword evidence="10" id="KW-1185">Reference proteome</keyword>
<dbReference type="Gene3D" id="1.20.1270.60">
    <property type="entry name" value="Arfaptin homology (AH) domain/BAR domain"/>
    <property type="match status" value="2"/>
</dbReference>
<gene>
    <name evidence="9" type="primary">ARHGAP23</name>
    <name evidence="9" type="ORF">A0H81_13124</name>
</gene>
<dbReference type="InterPro" id="IPR050729">
    <property type="entry name" value="Rho-GAP"/>
</dbReference>
<sequence length="951" mass="106493">MLWSLRSSWLSRIPQHRSFSFTPNHRLPNPTPLRPLLSFRQQLARTSKTKSFSEAVKRPSIRNQILFFGFVSFSAFHLAAELTNYDTVYWTKELMENGGAIWRSRPPTTDELQRASYFAFGKQLQAGLSTLKDAIEDFPMTIKNLLVWSYVQAAQPILNTTDGRRMCWAIGAVSGVIWLAWQFPRLKPFMMKSFTHNPLSGLSYTLLTSVFSHSSFLHLLFNCMALASFGSAASQYLINEQKNPEKSPSRLTEATVKWHLLAFFISAGLFSGLVSHVVTARFIYPRLVARLTTSLKSSATGPMASSAAAAVSSKAATSQILPSLGASGAVVFDHWAHLGGAAFGALYYAYGPQMWDRLREARLRSMLVLKERGIARRRSSSRTATLPYLCGISGCPCRCAADTHKVNFSTPFERRVAYSAIGIEVARQRVPTTAEHPDNATVDTTTLVEPNFDENVLRTLCDLDCAVPLLMDRIKQSMISCREASIFLKKRAMVEEEYGRSMQKLAKTTSDTYATNDGRLEPTSMRGNHATTDELDRLLLQKEGESVRDNALQGRSPGGVNGKRVIGKAVAKGGLLLKGRNPQNIQRQEDDVRTRMSNASDAYRKAMHDTQAIRQEFFNFQRPRILRALKECVDEIDLGVQYHLTRYAFLYESIVLSDGNILAPKEDSIIAPGLKATMESIDNRSDFKTYMQNYAYAHGGTNTRGPRRDGPRDEGYLPPIPPLQHHSMSSPSPSHVPILDRGRPTFGVDLGEQMMRDDVDVPPIMVKCCEAIEKYGLQSQGVYRISGTMTKVAKLKERLDKADLDSVDLDADEWSSDVTNITSVLKLWLRELPDPLFTSSLHNGFLEAARNENERLRHIRLHERVNDLPDPNYSTLKYFMGHLYKIVQHEAQNSMSIQNLAIIFGPTLFGQGQVNGQLNGMPAMADTSLQNKAVETILEHYTDIFVDESEG</sequence>
<dbReference type="PANTHER" id="PTHR23176:SF134">
    <property type="entry name" value="RHO-TYPE GTPASE-ACTIVATING PROTEIN"/>
    <property type="match status" value="1"/>
</dbReference>
<dbReference type="InterPro" id="IPR027267">
    <property type="entry name" value="AH/BAR_dom_sf"/>
</dbReference>
<dbReference type="GO" id="GO:0016020">
    <property type="term" value="C:membrane"/>
    <property type="evidence" value="ECO:0007669"/>
    <property type="project" value="UniProtKB-SubCell"/>
</dbReference>
<evidence type="ECO:0000256" key="1">
    <source>
        <dbReference type="ARBA" id="ARBA00004141"/>
    </source>
</evidence>
<evidence type="ECO:0000256" key="7">
    <source>
        <dbReference type="SAM" id="Phobius"/>
    </source>
</evidence>
<dbReference type="Proteomes" id="UP000092993">
    <property type="component" value="Unassembled WGS sequence"/>
</dbReference>
<dbReference type="InterPro" id="IPR035952">
    <property type="entry name" value="Rhomboid-like_sf"/>
</dbReference>
<dbReference type="OrthoDB" id="79452at2759"/>
<feature type="region of interest" description="Disordered" evidence="6">
    <location>
        <begin position="698"/>
        <end position="735"/>
    </location>
</feature>
<dbReference type="Pfam" id="PF00620">
    <property type="entry name" value="RhoGAP"/>
    <property type="match status" value="1"/>
</dbReference>
<feature type="compositionally biased region" description="Basic and acidic residues" evidence="6">
    <location>
        <begin position="706"/>
        <end position="715"/>
    </location>
</feature>
<dbReference type="SMART" id="SM00324">
    <property type="entry name" value="RhoGAP"/>
    <property type="match status" value="1"/>
</dbReference>
<keyword evidence="5 7" id="KW-0472">Membrane</keyword>
<dbReference type="GO" id="GO:0005737">
    <property type="term" value="C:cytoplasm"/>
    <property type="evidence" value="ECO:0007669"/>
    <property type="project" value="TreeGrafter"/>
</dbReference>
<dbReference type="EMBL" id="LUGG01000027">
    <property type="protein sequence ID" value="OBZ66849.1"/>
    <property type="molecule type" value="Genomic_DNA"/>
</dbReference>
<dbReference type="SUPFAM" id="SSF48350">
    <property type="entry name" value="GTPase activation domain, GAP"/>
    <property type="match status" value="1"/>
</dbReference>
<feature type="compositionally biased region" description="Low complexity" evidence="6">
    <location>
        <begin position="723"/>
        <end position="735"/>
    </location>
</feature>
<dbReference type="AlphaFoldDB" id="A0A1C7LSF8"/>
<evidence type="ECO:0000313" key="9">
    <source>
        <dbReference type="EMBL" id="OBZ66849.1"/>
    </source>
</evidence>